<proteinExistence type="inferred from homology"/>
<dbReference type="InterPro" id="IPR005225">
    <property type="entry name" value="Small_GTP-bd"/>
</dbReference>
<evidence type="ECO:0000313" key="9">
    <source>
        <dbReference type="Proteomes" id="UP001249851"/>
    </source>
</evidence>
<organism evidence="8 9">
    <name type="scientific">Acropora cervicornis</name>
    <name type="common">Staghorn coral</name>
    <dbReference type="NCBI Taxonomy" id="6130"/>
    <lineage>
        <taxon>Eukaryota</taxon>
        <taxon>Metazoa</taxon>
        <taxon>Cnidaria</taxon>
        <taxon>Anthozoa</taxon>
        <taxon>Hexacorallia</taxon>
        <taxon>Scleractinia</taxon>
        <taxon>Astrocoeniina</taxon>
        <taxon>Acroporidae</taxon>
        <taxon>Acropora</taxon>
    </lineage>
</organism>
<comment type="caution">
    <text evidence="8">The sequence shown here is derived from an EMBL/GenBank/DDBJ whole genome shotgun (WGS) entry which is preliminary data.</text>
</comment>
<evidence type="ECO:0000313" key="8">
    <source>
        <dbReference type="EMBL" id="KAK2559775.1"/>
    </source>
</evidence>
<reference evidence="8" key="1">
    <citation type="journal article" date="2023" name="G3 (Bethesda)">
        <title>Whole genome assembly and annotation of the endangered Caribbean coral Acropora cervicornis.</title>
        <authorList>
            <person name="Selwyn J.D."/>
            <person name="Vollmer S.V."/>
        </authorList>
    </citation>
    <scope>NUCLEOTIDE SEQUENCE</scope>
    <source>
        <strain evidence="8">K2</strain>
    </source>
</reference>
<sequence>MKNHTKEGKKRTSAYLKKFTVVVFGDSRVGKTSLCKAFLGEQFKDDYVPTIEDFYSTQIQYKERNYQVDIIDTCGTETFPAMRRVEINKADAIVLVYSLDQPRSFAWLEQVQEEIFQQRGNNLPVMVVANKADVVLEANALNITTKAGRTINTRNVAEKEWGYLWVMTSAKLALGIKEIFDVLIDTFQTRRSQSLPAKSSSSFLRRSPLLSTLRRKSK</sequence>
<dbReference type="SMART" id="SM00174">
    <property type="entry name" value="RHO"/>
    <property type="match status" value="1"/>
</dbReference>
<dbReference type="AlphaFoldDB" id="A0AAD9V3W1"/>
<dbReference type="InterPro" id="IPR001806">
    <property type="entry name" value="Small_GTPase"/>
</dbReference>
<dbReference type="SUPFAM" id="SSF52540">
    <property type="entry name" value="P-loop containing nucleoside triphosphate hydrolases"/>
    <property type="match status" value="1"/>
</dbReference>
<evidence type="ECO:0000256" key="4">
    <source>
        <dbReference type="ARBA" id="ARBA00023134"/>
    </source>
</evidence>
<dbReference type="GO" id="GO:0005525">
    <property type="term" value="F:GTP binding"/>
    <property type="evidence" value="ECO:0007669"/>
    <property type="project" value="UniProtKB-KW"/>
</dbReference>
<evidence type="ECO:0000256" key="6">
    <source>
        <dbReference type="ARBA" id="ARBA00023288"/>
    </source>
</evidence>
<dbReference type="Pfam" id="PF00071">
    <property type="entry name" value="Ras"/>
    <property type="match status" value="1"/>
</dbReference>
<evidence type="ECO:0000256" key="7">
    <source>
        <dbReference type="ARBA" id="ARBA00038061"/>
    </source>
</evidence>
<dbReference type="InterPro" id="IPR027417">
    <property type="entry name" value="P-loop_NTPase"/>
</dbReference>
<protein>
    <submittedName>
        <fullName evidence="8">GTP-binding protein Di-Ras2</fullName>
    </submittedName>
</protein>
<keyword evidence="4" id="KW-0342">GTP-binding</keyword>
<reference evidence="8" key="2">
    <citation type="journal article" date="2023" name="Science">
        <title>Genomic signatures of disease resistance in endangered staghorn corals.</title>
        <authorList>
            <person name="Vollmer S.V."/>
            <person name="Selwyn J.D."/>
            <person name="Despard B.A."/>
            <person name="Roesel C.L."/>
        </authorList>
    </citation>
    <scope>NUCLEOTIDE SEQUENCE</scope>
    <source>
        <strain evidence="8">K2</strain>
    </source>
</reference>
<dbReference type="PANTHER" id="PTHR46149">
    <property type="entry name" value="MIP08469P"/>
    <property type="match status" value="1"/>
</dbReference>
<dbReference type="PRINTS" id="PR00449">
    <property type="entry name" value="RASTRNSFRMNG"/>
</dbReference>
<keyword evidence="3" id="KW-0488">Methylation</keyword>
<keyword evidence="4" id="KW-0547">Nucleotide-binding</keyword>
<dbReference type="Gene3D" id="3.40.50.300">
    <property type="entry name" value="P-loop containing nucleotide triphosphate hydrolases"/>
    <property type="match status" value="1"/>
</dbReference>
<comment type="subcellular location">
    <subcellularLocation>
        <location evidence="1">Cell membrane</location>
        <topology evidence="1">Lipid-anchor</topology>
    </subcellularLocation>
</comment>
<gene>
    <name evidence="8" type="ORF">P5673_017871</name>
</gene>
<keyword evidence="9" id="KW-1185">Reference proteome</keyword>
<dbReference type="PROSITE" id="PS51419">
    <property type="entry name" value="RAB"/>
    <property type="match status" value="1"/>
</dbReference>
<accession>A0AAD9V3W1</accession>
<comment type="similarity">
    <text evidence="7">Belongs to the small GTPase superfamily. RasD family.</text>
</comment>
<evidence type="ECO:0000256" key="1">
    <source>
        <dbReference type="ARBA" id="ARBA00004193"/>
    </source>
</evidence>
<keyword evidence="6" id="KW-0449">Lipoprotein</keyword>
<dbReference type="GO" id="GO:0005886">
    <property type="term" value="C:plasma membrane"/>
    <property type="evidence" value="ECO:0007669"/>
    <property type="project" value="UniProtKB-SubCell"/>
</dbReference>
<evidence type="ECO:0000256" key="3">
    <source>
        <dbReference type="ARBA" id="ARBA00022481"/>
    </source>
</evidence>
<dbReference type="InterPro" id="IPR052236">
    <property type="entry name" value="Small_GTPase_RasD"/>
</dbReference>
<dbReference type="NCBIfam" id="TIGR00231">
    <property type="entry name" value="small_GTP"/>
    <property type="match status" value="1"/>
</dbReference>
<keyword evidence="2" id="KW-1003">Cell membrane</keyword>
<dbReference type="Proteomes" id="UP001249851">
    <property type="component" value="Unassembled WGS sequence"/>
</dbReference>
<evidence type="ECO:0000256" key="2">
    <source>
        <dbReference type="ARBA" id="ARBA00022475"/>
    </source>
</evidence>
<keyword evidence="5" id="KW-0472">Membrane</keyword>
<dbReference type="PROSITE" id="PS51421">
    <property type="entry name" value="RAS"/>
    <property type="match status" value="1"/>
</dbReference>
<dbReference type="EMBL" id="JARQWQ010000039">
    <property type="protein sequence ID" value="KAK2559775.1"/>
    <property type="molecule type" value="Genomic_DNA"/>
</dbReference>
<dbReference type="SMART" id="SM00173">
    <property type="entry name" value="RAS"/>
    <property type="match status" value="1"/>
</dbReference>
<dbReference type="SMART" id="SM00175">
    <property type="entry name" value="RAB"/>
    <property type="match status" value="1"/>
</dbReference>
<name>A0AAD9V3W1_ACRCE</name>
<evidence type="ECO:0000256" key="5">
    <source>
        <dbReference type="ARBA" id="ARBA00023136"/>
    </source>
</evidence>
<dbReference type="GO" id="GO:0003924">
    <property type="term" value="F:GTPase activity"/>
    <property type="evidence" value="ECO:0007669"/>
    <property type="project" value="InterPro"/>
</dbReference>